<proteinExistence type="predicted"/>
<dbReference type="EMBL" id="JASNWA010000011">
    <property type="protein sequence ID" value="KAK3167689.1"/>
    <property type="molecule type" value="Genomic_DNA"/>
</dbReference>
<evidence type="ECO:0000313" key="2">
    <source>
        <dbReference type="Proteomes" id="UP001276659"/>
    </source>
</evidence>
<organism evidence="1 2">
    <name type="scientific">Lepraria neglecta</name>
    <dbReference type="NCBI Taxonomy" id="209136"/>
    <lineage>
        <taxon>Eukaryota</taxon>
        <taxon>Fungi</taxon>
        <taxon>Dikarya</taxon>
        <taxon>Ascomycota</taxon>
        <taxon>Pezizomycotina</taxon>
        <taxon>Lecanoromycetes</taxon>
        <taxon>OSLEUM clade</taxon>
        <taxon>Lecanoromycetidae</taxon>
        <taxon>Lecanorales</taxon>
        <taxon>Lecanorineae</taxon>
        <taxon>Stereocaulaceae</taxon>
        <taxon>Lepraria</taxon>
    </lineage>
</organism>
<reference evidence="1" key="1">
    <citation type="submission" date="2022-11" db="EMBL/GenBank/DDBJ databases">
        <title>Chromosomal genome sequence assembly and mating type (MAT) locus characterization of the leprose asexual lichenized fungus Lepraria neglecta (Nyl.) Erichsen.</title>
        <authorList>
            <person name="Allen J.L."/>
            <person name="Pfeffer B."/>
        </authorList>
    </citation>
    <scope>NUCLEOTIDE SEQUENCE</scope>
    <source>
        <strain evidence="1">Allen 5258</strain>
    </source>
</reference>
<protein>
    <recommendedName>
        <fullName evidence="3">F-box domain-containing protein</fullName>
    </recommendedName>
</protein>
<evidence type="ECO:0000313" key="1">
    <source>
        <dbReference type="EMBL" id="KAK3167689.1"/>
    </source>
</evidence>
<sequence>MAIAPTLLTVPLEIRQNIYSYCLVNNFIKDMVKDDINRPVRGLLLACHQTYQEASEYYYPNNTFQISLTSPYYVPKDIATRSFLKKHLGRVQNICLRIKTTNKQRSPTRMNEGFQFPTDSRYPKQQQQWDWFIETLMEVKGPKSQKLLKSLLILDSWLDLVTSTPPEIVLGGDRPNVAPYSALLQPLKGRIGRITIQQMDRASEAKFAIDEVED</sequence>
<dbReference type="AlphaFoldDB" id="A0AAD9YXA2"/>
<evidence type="ECO:0008006" key="3">
    <source>
        <dbReference type="Google" id="ProtNLM"/>
    </source>
</evidence>
<accession>A0AAD9YXA2</accession>
<name>A0AAD9YXA2_9LECA</name>
<gene>
    <name evidence="1" type="ORF">OEA41_010816</name>
</gene>
<comment type="caution">
    <text evidence="1">The sequence shown here is derived from an EMBL/GenBank/DDBJ whole genome shotgun (WGS) entry which is preliminary data.</text>
</comment>
<keyword evidence="2" id="KW-1185">Reference proteome</keyword>
<dbReference type="Proteomes" id="UP001276659">
    <property type="component" value="Unassembled WGS sequence"/>
</dbReference>